<gene>
    <name evidence="19" type="primary">SLC25A11</name>
    <name evidence="19" type="ORF">Tcan_06229</name>
</gene>
<dbReference type="InterPro" id="IPR050391">
    <property type="entry name" value="Mito_Metabolite_Transporter"/>
</dbReference>
<evidence type="ECO:0000256" key="17">
    <source>
        <dbReference type="RuleBase" id="RU000488"/>
    </source>
</evidence>
<keyword evidence="8" id="KW-0445">Lipid transport</keyword>
<dbReference type="InterPro" id="IPR023395">
    <property type="entry name" value="MCP_dom_sf"/>
</dbReference>
<comment type="catalytic activity">
    <reaction evidence="14">
        <text>malonate(in) + 2-oxoglutarate(out) = malonate(out) + 2-oxoglutarate(in)</text>
        <dbReference type="Rhea" id="RHEA:71591"/>
        <dbReference type="ChEBI" id="CHEBI:15792"/>
        <dbReference type="ChEBI" id="CHEBI:16810"/>
    </reaction>
</comment>
<sequence length="489" mass="54398">MSDSKKATISAKGPESSKKIPNYLKFIFGGTAGMGAAAVVQPLDLVKNRMQVSGISGKKEFRSSWHAARTVISKEGFFALYNGLSASLLRQATYTTTRLGIYTYMFEKMTKGDKKPTFAMKTALGMIAGMAGAFVGTPADLALIRMCADGRLPVAQQRKYKNVIDALIRIIREEGPLTLWRGCGPTVLRAVVVNASQLATYSQSKEIVLNSGYVEDGIMCHLLASMISGIATTVLSMPVDIAKTRIQNMRVINGKPEYRNGFDVWMKIMRNEGFFALWKGFTPYYFRLGPQTVLIFVFLEQLNAYYFKHVLGVTNAHGALLPVAQQRKYKNVIDALIRIIREEGPLTLWRGCGPTVLRAVVVNASQLATYSQSKEIVLNSGYVEDGIMCHLLASMISGIATTVLSMPVDIAKTRIQNMRVINGKPEYRNGFDVWMKIMRNEGFFALWKGFTPYYFRLGPQTVLIFVFLEQLNAYYFKHVLGVTNAHGAL</sequence>
<dbReference type="GO" id="GO:0015297">
    <property type="term" value="F:antiporter activity"/>
    <property type="evidence" value="ECO:0007669"/>
    <property type="project" value="UniProtKB-KW"/>
</dbReference>
<evidence type="ECO:0000256" key="12">
    <source>
        <dbReference type="ARBA" id="ARBA00050120"/>
    </source>
</evidence>
<accession>A0A0B2UVZ8</accession>
<dbReference type="Gene3D" id="1.50.40.10">
    <property type="entry name" value="Mitochondrial carrier domain"/>
    <property type="match status" value="2"/>
</dbReference>
<dbReference type="SUPFAM" id="SSF103506">
    <property type="entry name" value="Mitochondrial carrier"/>
    <property type="match status" value="2"/>
</dbReference>
<dbReference type="Pfam" id="PF00153">
    <property type="entry name" value="Mito_carr"/>
    <property type="match status" value="5"/>
</dbReference>
<dbReference type="PROSITE" id="PS50920">
    <property type="entry name" value="SOLCAR"/>
    <property type="match status" value="5"/>
</dbReference>
<comment type="similarity">
    <text evidence="2 17">Belongs to the mitochondrial carrier (TC 2.A.29) family.</text>
</comment>
<comment type="subcellular location">
    <subcellularLocation>
        <location evidence="1">Membrane</location>
        <topology evidence="1">Multi-pass membrane protein</topology>
    </subcellularLocation>
</comment>
<evidence type="ECO:0000256" key="10">
    <source>
        <dbReference type="ARBA" id="ARBA00036491"/>
    </source>
</evidence>
<dbReference type="OrthoDB" id="448427at2759"/>
<evidence type="ECO:0000256" key="15">
    <source>
        <dbReference type="ARBA" id="ARBA00052710"/>
    </source>
</evidence>
<keyword evidence="6" id="KW-0677">Repeat</keyword>
<keyword evidence="5 16" id="KW-0812">Transmembrane</keyword>
<dbReference type="Proteomes" id="UP000031036">
    <property type="component" value="Unassembled WGS sequence"/>
</dbReference>
<name>A0A0B2UVZ8_TOXCA</name>
<evidence type="ECO:0000256" key="18">
    <source>
        <dbReference type="SAM" id="Phobius"/>
    </source>
</evidence>
<dbReference type="GO" id="GO:0016020">
    <property type="term" value="C:membrane"/>
    <property type="evidence" value="ECO:0007669"/>
    <property type="project" value="UniProtKB-SubCell"/>
</dbReference>
<feature type="repeat" description="Solcar" evidence="16">
    <location>
        <begin position="306"/>
        <end position="376"/>
    </location>
</feature>
<evidence type="ECO:0000256" key="4">
    <source>
        <dbReference type="ARBA" id="ARBA00022449"/>
    </source>
</evidence>
<protein>
    <recommendedName>
        <fullName evidence="11">Mitochondrial 2-oxoglutarate/malate carrier protein</fullName>
    </recommendedName>
</protein>
<evidence type="ECO:0000256" key="14">
    <source>
        <dbReference type="ARBA" id="ARBA00052538"/>
    </source>
</evidence>
<evidence type="ECO:0000256" key="13">
    <source>
        <dbReference type="ARBA" id="ARBA00050291"/>
    </source>
</evidence>
<organism evidence="19 20">
    <name type="scientific">Toxocara canis</name>
    <name type="common">Canine roundworm</name>
    <dbReference type="NCBI Taxonomy" id="6265"/>
    <lineage>
        <taxon>Eukaryota</taxon>
        <taxon>Metazoa</taxon>
        <taxon>Ecdysozoa</taxon>
        <taxon>Nematoda</taxon>
        <taxon>Chromadorea</taxon>
        <taxon>Rhabditida</taxon>
        <taxon>Spirurina</taxon>
        <taxon>Ascaridomorpha</taxon>
        <taxon>Ascaridoidea</taxon>
        <taxon>Toxocaridae</taxon>
        <taxon>Toxocara</taxon>
    </lineage>
</organism>
<dbReference type="OMA" id="NKAYNKH"/>
<evidence type="ECO:0000256" key="3">
    <source>
        <dbReference type="ARBA" id="ARBA00022448"/>
    </source>
</evidence>
<evidence type="ECO:0000256" key="6">
    <source>
        <dbReference type="ARBA" id="ARBA00022737"/>
    </source>
</evidence>
<dbReference type="AlphaFoldDB" id="A0A0B2UVZ8"/>
<feature type="repeat" description="Solcar" evidence="16">
    <location>
        <begin position="216"/>
        <end position="305"/>
    </location>
</feature>
<proteinExistence type="inferred from homology"/>
<evidence type="ECO:0000256" key="8">
    <source>
        <dbReference type="ARBA" id="ARBA00023055"/>
    </source>
</evidence>
<evidence type="ECO:0000256" key="1">
    <source>
        <dbReference type="ARBA" id="ARBA00004141"/>
    </source>
</evidence>
<evidence type="ECO:0000313" key="19">
    <source>
        <dbReference type="EMBL" id="KHN73588.1"/>
    </source>
</evidence>
<reference evidence="19 20" key="1">
    <citation type="submission" date="2014-11" db="EMBL/GenBank/DDBJ databases">
        <title>Genetic blueprint of the zoonotic pathogen Toxocara canis.</title>
        <authorList>
            <person name="Zhu X.-Q."/>
            <person name="Korhonen P.K."/>
            <person name="Cai H."/>
            <person name="Young N.D."/>
            <person name="Nejsum P."/>
            <person name="von Samson-Himmelstjerna G."/>
            <person name="Boag P.R."/>
            <person name="Tan P."/>
            <person name="Li Q."/>
            <person name="Min J."/>
            <person name="Yang Y."/>
            <person name="Wang X."/>
            <person name="Fang X."/>
            <person name="Hall R.S."/>
            <person name="Hofmann A."/>
            <person name="Sternberg P.W."/>
            <person name="Jex A.R."/>
            <person name="Gasser R.B."/>
        </authorList>
    </citation>
    <scope>NUCLEOTIDE SEQUENCE [LARGE SCALE GENOMIC DNA]</scope>
    <source>
        <strain evidence="19">PN_DK_2014</strain>
    </source>
</reference>
<keyword evidence="7 18" id="KW-1133">Transmembrane helix</keyword>
<keyword evidence="20" id="KW-1185">Reference proteome</keyword>
<feature type="repeat" description="Solcar" evidence="16">
    <location>
        <begin position="385"/>
        <end position="474"/>
    </location>
</feature>
<evidence type="ECO:0000256" key="16">
    <source>
        <dbReference type="PROSITE-ProRule" id="PRU00282"/>
    </source>
</evidence>
<keyword evidence="3 17" id="KW-0813">Transport</keyword>
<comment type="catalytic activity">
    <reaction evidence="10">
        <text>(S)-malate(in) + 2-oxoglutarate(out) = (S)-malate(out) + 2-oxoglutarate(in)</text>
        <dbReference type="Rhea" id="RHEA:71587"/>
        <dbReference type="ChEBI" id="CHEBI:15589"/>
        <dbReference type="ChEBI" id="CHEBI:16810"/>
    </reaction>
</comment>
<dbReference type="PANTHER" id="PTHR45618">
    <property type="entry name" value="MITOCHONDRIAL DICARBOXYLATE CARRIER-RELATED"/>
    <property type="match status" value="1"/>
</dbReference>
<keyword evidence="4" id="KW-0050">Antiport</keyword>
<evidence type="ECO:0000256" key="2">
    <source>
        <dbReference type="ARBA" id="ARBA00006375"/>
    </source>
</evidence>
<dbReference type="GO" id="GO:0006869">
    <property type="term" value="P:lipid transport"/>
    <property type="evidence" value="ECO:0007669"/>
    <property type="project" value="UniProtKB-KW"/>
</dbReference>
<feature type="transmembrane region" description="Helical" evidence="18">
    <location>
        <begin position="20"/>
        <end position="40"/>
    </location>
</feature>
<evidence type="ECO:0000256" key="7">
    <source>
        <dbReference type="ARBA" id="ARBA00022989"/>
    </source>
</evidence>
<dbReference type="STRING" id="6265.A0A0B2UVZ8"/>
<evidence type="ECO:0000313" key="20">
    <source>
        <dbReference type="Proteomes" id="UP000031036"/>
    </source>
</evidence>
<feature type="repeat" description="Solcar" evidence="16">
    <location>
        <begin position="24"/>
        <end position="108"/>
    </location>
</feature>
<comment type="catalytic activity">
    <reaction evidence="15">
        <text>succinate(in) + 2-oxoglutarate(out) = succinate(out) + 2-oxoglutarate(in)</text>
        <dbReference type="Rhea" id="RHEA:71595"/>
        <dbReference type="ChEBI" id="CHEBI:16810"/>
        <dbReference type="ChEBI" id="CHEBI:30031"/>
    </reaction>
</comment>
<evidence type="ECO:0000256" key="9">
    <source>
        <dbReference type="ARBA" id="ARBA00023136"/>
    </source>
</evidence>
<comment type="caution">
    <text evidence="19">The sequence shown here is derived from an EMBL/GenBank/DDBJ whole genome shotgun (WGS) entry which is preliminary data.</text>
</comment>
<evidence type="ECO:0000256" key="5">
    <source>
        <dbReference type="ARBA" id="ARBA00022692"/>
    </source>
</evidence>
<keyword evidence="9 16" id="KW-0472">Membrane</keyword>
<dbReference type="FunFam" id="1.50.40.10:FF:000013">
    <property type="entry name" value="Mitochondrial 2-oxoglutarate/malate carrier protein-like protein"/>
    <property type="match status" value="1"/>
</dbReference>
<dbReference type="InterPro" id="IPR018108">
    <property type="entry name" value="MCP_transmembrane"/>
</dbReference>
<dbReference type="EMBL" id="JPKZ01003101">
    <property type="protein sequence ID" value="KHN73588.1"/>
    <property type="molecule type" value="Genomic_DNA"/>
</dbReference>
<comment type="catalytic activity">
    <reaction evidence="13">
        <text>maleate(in) + 2-oxoglutarate(out) = maleate(out) + 2-oxoglutarate(in)</text>
        <dbReference type="Rhea" id="RHEA:71599"/>
        <dbReference type="ChEBI" id="CHEBI:16810"/>
        <dbReference type="ChEBI" id="CHEBI:30780"/>
    </reaction>
</comment>
<evidence type="ECO:0000256" key="11">
    <source>
        <dbReference type="ARBA" id="ARBA00040264"/>
    </source>
</evidence>
<feature type="repeat" description="Solcar" evidence="16">
    <location>
        <begin position="116"/>
        <end position="207"/>
    </location>
</feature>
<comment type="catalytic activity">
    <reaction evidence="12">
        <text>oxaloacetate(in) + 2-oxoglutarate(out) = oxaloacetate(out) + 2-oxoglutarate(in)</text>
        <dbReference type="Rhea" id="RHEA:71603"/>
        <dbReference type="ChEBI" id="CHEBI:16452"/>
        <dbReference type="ChEBI" id="CHEBI:16810"/>
    </reaction>
</comment>